<dbReference type="InterPro" id="IPR027268">
    <property type="entry name" value="Peptidase_M4/M1_CTD_sf"/>
</dbReference>
<name>A0ABS3XIT1_9ACTN</name>
<keyword evidence="3" id="KW-0479">Metal-binding</keyword>
<dbReference type="Gene3D" id="3.10.170.10">
    <property type="match status" value="1"/>
</dbReference>
<dbReference type="Gene3D" id="1.10.390.10">
    <property type="entry name" value="Neutral Protease Domain 2"/>
    <property type="match status" value="1"/>
</dbReference>
<feature type="domain" description="Peptidase M4" evidence="10">
    <location>
        <begin position="207"/>
        <end position="353"/>
    </location>
</feature>
<comment type="similarity">
    <text evidence="1 8">Belongs to the peptidase M4 family.</text>
</comment>
<protein>
    <recommendedName>
        <fullName evidence="8">Neutral metalloproteinase</fullName>
        <ecNumber evidence="8">3.4.24.-</ecNumber>
    </recommendedName>
</protein>
<reference evidence="13 14" key="1">
    <citation type="submission" date="2020-11" db="EMBL/GenBank/DDBJ databases">
        <title>Streptomyces spirodelae sp. nov., isolated from duckweed.</title>
        <authorList>
            <person name="Saimee Y."/>
            <person name="Duangmal K."/>
        </authorList>
    </citation>
    <scope>NUCLEOTIDE SEQUENCE [LARGE SCALE GENOMIC DNA]</scope>
    <source>
        <strain evidence="13 14">S16-07</strain>
    </source>
</reference>
<keyword evidence="6 8" id="KW-0862">Zinc</keyword>
<evidence type="ECO:0000259" key="12">
    <source>
        <dbReference type="Pfam" id="PF07504"/>
    </source>
</evidence>
<evidence type="ECO:0000256" key="9">
    <source>
        <dbReference type="SAM" id="MobiDB-lite"/>
    </source>
</evidence>
<feature type="domain" description="Peptidase M4 C-terminal" evidence="11">
    <location>
        <begin position="356"/>
        <end position="530"/>
    </location>
</feature>
<feature type="region of interest" description="Disordered" evidence="9">
    <location>
        <begin position="215"/>
        <end position="257"/>
    </location>
</feature>
<dbReference type="Pfam" id="PF02868">
    <property type="entry name" value="Peptidase_M4_C"/>
    <property type="match status" value="1"/>
</dbReference>
<feature type="region of interest" description="Disordered" evidence="9">
    <location>
        <begin position="136"/>
        <end position="156"/>
    </location>
</feature>
<dbReference type="EC" id="3.4.24.-" evidence="8"/>
<comment type="caution">
    <text evidence="13">The sequence shown here is derived from an EMBL/GenBank/DDBJ whole genome shotgun (WGS) entry which is preliminary data.</text>
</comment>
<evidence type="ECO:0000256" key="3">
    <source>
        <dbReference type="ARBA" id="ARBA00022723"/>
    </source>
</evidence>
<feature type="domain" description="FTP" evidence="12">
    <location>
        <begin position="79"/>
        <end position="121"/>
    </location>
</feature>
<dbReference type="InterPro" id="IPR023612">
    <property type="entry name" value="Peptidase_M4"/>
</dbReference>
<evidence type="ECO:0000313" key="14">
    <source>
        <dbReference type="Proteomes" id="UP001519064"/>
    </source>
</evidence>
<proteinExistence type="inferred from homology"/>
<keyword evidence="2 8" id="KW-0645">Protease</keyword>
<dbReference type="Pfam" id="PF07504">
    <property type="entry name" value="FTP"/>
    <property type="match status" value="1"/>
</dbReference>
<dbReference type="Pfam" id="PF01447">
    <property type="entry name" value="Peptidase_M4"/>
    <property type="match status" value="1"/>
</dbReference>
<dbReference type="SUPFAM" id="SSF55486">
    <property type="entry name" value="Metalloproteases ('zincins'), catalytic domain"/>
    <property type="match status" value="1"/>
</dbReference>
<evidence type="ECO:0000256" key="6">
    <source>
        <dbReference type="ARBA" id="ARBA00022833"/>
    </source>
</evidence>
<keyword evidence="7 8" id="KW-0482">Metalloprotease</keyword>
<dbReference type="PANTHER" id="PTHR33794:SF1">
    <property type="entry name" value="BACILLOLYSIN"/>
    <property type="match status" value="1"/>
</dbReference>
<dbReference type="InterPro" id="IPR050728">
    <property type="entry name" value="Zinc_Metalloprotease_M4"/>
</dbReference>
<feature type="compositionally biased region" description="Basic and acidic residues" evidence="9">
    <location>
        <begin position="226"/>
        <end position="235"/>
    </location>
</feature>
<dbReference type="PANTHER" id="PTHR33794">
    <property type="entry name" value="BACILLOLYSIN"/>
    <property type="match status" value="1"/>
</dbReference>
<accession>A0ABS3XIT1</accession>
<evidence type="ECO:0000256" key="8">
    <source>
        <dbReference type="RuleBase" id="RU366073"/>
    </source>
</evidence>
<keyword evidence="5 8" id="KW-0378">Hydrolase</keyword>
<evidence type="ECO:0000256" key="2">
    <source>
        <dbReference type="ARBA" id="ARBA00022670"/>
    </source>
</evidence>
<dbReference type="CDD" id="cd09597">
    <property type="entry name" value="M4_TLP"/>
    <property type="match status" value="1"/>
</dbReference>
<dbReference type="InterPro" id="IPR011096">
    <property type="entry name" value="FTP_domain"/>
</dbReference>
<gene>
    <name evidence="13" type="ORF">ITI46_27250</name>
</gene>
<dbReference type="Gene3D" id="3.10.450.490">
    <property type="match status" value="1"/>
</dbReference>
<dbReference type="InterPro" id="IPR013856">
    <property type="entry name" value="Peptidase_M4_domain"/>
</dbReference>
<keyword evidence="14" id="KW-1185">Reference proteome</keyword>
<evidence type="ECO:0000256" key="1">
    <source>
        <dbReference type="ARBA" id="ARBA00009388"/>
    </source>
</evidence>
<dbReference type="EMBL" id="JADKMA010000181">
    <property type="protein sequence ID" value="MBO8195318.1"/>
    <property type="molecule type" value="Genomic_DNA"/>
</dbReference>
<evidence type="ECO:0000256" key="5">
    <source>
        <dbReference type="ARBA" id="ARBA00022801"/>
    </source>
</evidence>
<organism evidence="13 14">
    <name type="scientific">Streptomyces oryzae</name>
    <dbReference type="NCBI Taxonomy" id="1434886"/>
    <lineage>
        <taxon>Bacteria</taxon>
        <taxon>Bacillati</taxon>
        <taxon>Actinomycetota</taxon>
        <taxon>Actinomycetes</taxon>
        <taxon>Kitasatosporales</taxon>
        <taxon>Streptomycetaceae</taxon>
        <taxon>Streptomyces</taxon>
    </lineage>
</organism>
<evidence type="ECO:0000313" key="13">
    <source>
        <dbReference type="EMBL" id="MBO8195318.1"/>
    </source>
</evidence>
<evidence type="ECO:0000256" key="7">
    <source>
        <dbReference type="ARBA" id="ARBA00023049"/>
    </source>
</evidence>
<sequence length="533" mass="55752">MRPLTSKQRISALAATAALVAAGVTAGTAGAAPGGETSANGALPAQLTASQHTELVKAADTEAAKSADARALGLGAKEKLHVKDVIKNKNGATHVRYERTYDGLPVLGGDLVVHKNASGKRTGATKATNAKIAVQTSASDAHKPTTAKAKGSEAPRKVVWAGHGKPVLAWETVVGGLQKSGAPNELHVITDAKTGKKLFEFQGIKEGTGNSQYSGKVEIGTSGSDGKFEMTDKKRGGNKTTDLNGAQGGDGKLFTDDDDTWGDGSVKDRATAGVDAHYGAGQTWDYYKEVHGREGIAGDGKGAVSRVHYGKSYVNAFWDDSCFCMTYGDGEGDKKPLTSLDVAAHEMSHGVTSTTANLEYAGESGGLNEATSDIFAAAVEFHANSPEDVPDYLVGEKIDINGDGSPLRYMDKPSKDGNSLDYWDTNAGDVDVHYSSGIANHFFFLLSVGSGKQEVNGVKYDSPTKDGSKLKGIGIKKAEQIWFKALTEQMTSTTDYKGAREATIKSATDLYGADSAEVKAVKAAWTGVNVTGS</sequence>
<keyword evidence="4 8" id="KW-0732">Signal</keyword>
<comment type="subcellular location">
    <subcellularLocation>
        <location evidence="8">Secreted</location>
    </subcellularLocation>
</comment>
<dbReference type="RefSeq" id="WP_209242555.1">
    <property type="nucleotide sequence ID" value="NZ_JADKMA010000181.1"/>
</dbReference>
<dbReference type="Proteomes" id="UP001519064">
    <property type="component" value="Unassembled WGS sequence"/>
</dbReference>
<dbReference type="InterPro" id="IPR001570">
    <property type="entry name" value="Peptidase_M4_C_domain"/>
</dbReference>
<comment type="function">
    <text evidence="8">Extracellular zinc metalloprotease.</text>
</comment>
<evidence type="ECO:0000259" key="10">
    <source>
        <dbReference type="Pfam" id="PF01447"/>
    </source>
</evidence>
<evidence type="ECO:0000256" key="4">
    <source>
        <dbReference type="ARBA" id="ARBA00022729"/>
    </source>
</evidence>
<comment type="cofactor">
    <cofactor evidence="8">
        <name>Zn(2+)</name>
        <dbReference type="ChEBI" id="CHEBI:29105"/>
    </cofactor>
</comment>
<dbReference type="PRINTS" id="PR00730">
    <property type="entry name" value="THERMOLYSIN"/>
</dbReference>
<feature type="signal peptide" evidence="8">
    <location>
        <begin position="1"/>
        <end position="31"/>
    </location>
</feature>
<keyword evidence="8" id="KW-0964">Secreted</keyword>
<feature type="chain" id="PRO_5045013529" description="Neutral metalloproteinase" evidence="8">
    <location>
        <begin position="32"/>
        <end position="533"/>
    </location>
</feature>
<evidence type="ECO:0000259" key="11">
    <source>
        <dbReference type="Pfam" id="PF02868"/>
    </source>
</evidence>